<evidence type="ECO:0000256" key="7">
    <source>
        <dbReference type="ARBA" id="ARBA00023273"/>
    </source>
</evidence>
<dbReference type="GO" id="GO:0030030">
    <property type="term" value="P:cell projection organization"/>
    <property type="evidence" value="ECO:0007669"/>
    <property type="project" value="UniProtKB-KW"/>
</dbReference>
<name>A0ABD2NMS4_9CUCU</name>
<evidence type="ECO:0000256" key="1">
    <source>
        <dbReference type="ARBA" id="ARBA00004120"/>
    </source>
</evidence>
<comment type="caution">
    <text evidence="10">The sequence shown here is derived from an EMBL/GenBank/DDBJ whole genome shotgun (WGS) entry which is preliminary data.</text>
</comment>
<dbReference type="InterPro" id="IPR026201">
    <property type="entry name" value="Cep290"/>
</dbReference>
<feature type="region of interest" description="Disordered" evidence="9">
    <location>
        <begin position="146"/>
        <end position="171"/>
    </location>
</feature>
<dbReference type="PANTHER" id="PTHR18879:SF20">
    <property type="entry name" value="CENTROSOMAL PROTEIN OF 290 KDA"/>
    <property type="match status" value="1"/>
</dbReference>
<protein>
    <submittedName>
        <fullName evidence="10">Uncharacterized protein</fullName>
    </submittedName>
</protein>
<keyword evidence="11" id="KW-1185">Reference proteome</keyword>
<proteinExistence type="predicted"/>
<keyword evidence="7" id="KW-0966">Cell projection</keyword>
<comment type="subcellular location">
    <subcellularLocation>
        <location evidence="1">Cytoplasm</location>
        <location evidence="1">Cytoskeleton</location>
        <location evidence="1">Cilium basal body</location>
    </subcellularLocation>
    <subcellularLocation>
        <location evidence="2">Cytoplasm</location>
        <location evidence="2">Cytoskeleton</location>
        <location evidence="2">Microtubule organizing center</location>
        <location evidence="2">Centrosome</location>
    </subcellularLocation>
</comment>
<feature type="region of interest" description="Disordered" evidence="9">
    <location>
        <begin position="299"/>
        <end position="318"/>
    </location>
</feature>
<feature type="compositionally biased region" description="Polar residues" evidence="9">
    <location>
        <begin position="307"/>
        <end position="318"/>
    </location>
</feature>
<evidence type="ECO:0000256" key="8">
    <source>
        <dbReference type="SAM" id="Coils"/>
    </source>
</evidence>
<dbReference type="GO" id="GO:0005813">
    <property type="term" value="C:centrosome"/>
    <property type="evidence" value="ECO:0007669"/>
    <property type="project" value="UniProtKB-SubCell"/>
</dbReference>
<evidence type="ECO:0000256" key="4">
    <source>
        <dbReference type="ARBA" id="ARBA00022794"/>
    </source>
</evidence>
<keyword evidence="4" id="KW-0970">Cilium biogenesis/degradation</keyword>
<feature type="coiled-coil region" evidence="8">
    <location>
        <begin position="442"/>
        <end position="542"/>
    </location>
</feature>
<keyword evidence="5 8" id="KW-0175">Coiled coil</keyword>
<evidence type="ECO:0000256" key="3">
    <source>
        <dbReference type="ARBA" id="ARBA00022490"/>
    </source>
</evidence>
<keyword evidence="3" id="KW-0963">Cytoplasm</keyword>
<gene>
    <name evidence="10" type="ORF">HHI36_017520</name>
</gene>
<evidence type="ECO:0000313" key="11">
    <source>
        <dbReference type="Proteomes" id="UP001516400"/>
    </source>
</evidence>
<sequence length="709" mass="82552">MDWNYIFSLVPDDLNDEEKDQLFNTVAWYDLNTEEPSLEQSKILLKLSQELLKFKGEQVETLLHELDEIAIKQGEEEAKKILESDTDIRSSRSRKSSNIELENLEQRFNELKSKYKKQQRLNEKQEREINELKKLLRTLEHEKSQLEQDLQASKRYGSESSETSETVKDQHRELVETVHSKNKQLSDLLRDIEEVEKENLVLREKLANVRDELASATTEIQRQMEKLGAADLQLKESEDTIKKVTIDNELLLEEIQELTAQKTKVEEHLSEFTEEINKRIEDWQRVLEDKDEEIRSLRAKTSEISRHSSSPSNSFEGGQSYVSALQKLLAERDAQLMELQSRLEDAVKEMEASTELIEDMKKKVEEGDKKNAELNSMRRELKKQVKLAHERCQKLQEEVEYAEKLAENKSDDLEQVVGQLKESGHLDEAQMLEEIQEQRALIRVNEKQIMNLVKNINKLQDSNDQMAKENSFLREKSGIPEEESLPLPNYQSKHKQYKKEVLRLKGKVLQFEEENINLRSELKNLNRLYSGLQEELVEAREKETIILSMYGYRGTEFRVMELRKQRCLFFFREDCKGVLRRVPHILRCYEELKEEVKQIRSEVNSLKGGISSEDVLTEINDRAAWSSNFMIYNLKDSNAPNIYERKKFELDQVSGLIDELLTREQGAGASSNEHHIIEAIRVGKSSPDKPGVLKVVASSAISVKNILKN</sequence>
<dbReference type="Proteomes" id="UP001516400">
    <property type="component" value="Unassembled WGS sequence"/>
</dbReference>
<evidence type="ECO:0000256" key="2">
    <source>
        <dbReference type="ARBA" id="ARBA00004300"/>
    </source>
</evidence>
<evidence type="ECO:0000256" key="5">
    <source>
        <dbReference type="ARBA" id="ARBA00023054"/>
    </source>
</evidence>
<evidence type="ECO:0000256" key="6">
    <source>
        <dbReference type="ARBA" id="ARBA00023212"/>
    </source>
</evidence>
<dbReference type="EMBL" id="JABFTP020000124">
    <property type="protein sequence ID" value="KAL3280012.1"/>
    <property type="molecule type" value="Genomic_DNA"/>
</dbReference>
<keyword evidence="6" id="KW-0206">Cytoskeleton</keyword>
<dbReference type="PANTHER" id="PTHR18879">
    <property type="entry name" value="CENTROSOMAL PROTEIN OF 290 KDA"/>
    <property type="match status" value="1"/>
</dbReference>
<dbReference type="AlphaFoldDB" id="A0ABD2NMS4"/>
<evidence type="ECO:0000313" key="10">
    <source>
        <dbReference type="EMBL" id="KAL3280012.1"/>
    </source>
</evidence>
<dbReference type="SUPFAM" id="SSF58104">
    <property type="entry name" value="Methyl-accepting chemotaxis protein (MCP) signaling domain"/>
    <property type="match status" value="1"/>
</dbReference>
<evidence type="ECO:0000256" key="9">
    <source>
        <dbReference type="SAM" id="MobiDB-lite"/>
    </source>
</evidence>
<accession>A0ABD2NMS4</accession>
<reference evidence="10 11" key="1">
    <citation type="journal article" date="2021" name="BMC Biol.">
        <title>Horizontally acquired antibacterial genes associated with adaptive radiation of ladybird beetles.</title>
        <authorList>
            <person name="Li H.S."/>
            <person name="Tang X.F."/>
            <person name="Huang Y.H."/>
            <person name="Xu Z.Y."/>
            <person name="Chen M.L."/>
            <person name="Du X.Y."/>
            <person name="Qiu B.Y."/>
            <person name="Chen P.T."/>
            <person name="Zhang W."/>
            <person name="Slipinski A."/>
            <person name="Escalona H.E."/>
            <person name="Waterhouse R.M."/>
            <person name="Zwick A."/>
            <person name="Pang H."/>
        </authorList>
    </citation>
    <scope>NUCLEOTIDE SEQUENCE [LARGE SCALE GENOMIC DNA]</scope>
    <source>
        <strain evidence="10">SYSU2018</strain>
    </source>
</reference>
<organism evidence="10 11">
    <name type="scientific">Cryptolaemus montrouzieri</name>
    <dbReference type="NCBI Taxonomy" id="559131"/>
    <lineage>
        <taxon>Eukaryota</taxon>
        <taxon>Metazoa</taxon>
        <taxon>Ecdysozoa</taxon>
        <taxon>Arthropoda</taxon>
        <taxon>Hexapoda</taxon>
        <taxon>Insecta</taxon>
        <taxon>Pterygota</taxon>
        <taxon>Neoptera</taxon>
        <taxon>Endopterygota</taxon>
        <taxon>Coleoptera</taxon>
        <taxon>Polyphaga</taxon>
        <taxon>Cucujiformia</taxon>
        <taxon>Coccinelloidea</taxon>
        <taxon>Coccinellidae</taxon>
        <taxon>Scymninae</taxon>
        <taxon>Scymnini</taxon>
        <taxon>Cryptolaemus</taxon>
    </lineage>
</organism>